<name>A0A9X1FB32_9FLAO</name>
<evidence type="ECO:0000313" key="1">
    <source>
        <dbReference type="EMBL" id="MBV7270567.1"/>
    </source>
</evidence>
<dbReference type="RefSeq" id="WP_218547769.1">
    <property type="nucleotide sequence ID" value="NZ_JAGSPD010000018.1"/>
</dbReference>
<dbReference type="Proteomes" id="UP001138894">
    <property type="component" value="Unassembled WGS sequence"/>
</dbReference>
<proteinExistence type="predicted"/>
<protein>
    <submittedName>
        <fullName evidence="1">Uncharacterized protein</fullName>
    </submittedName>
</protein>
<organism evidence="1 2">
    <name type="scientific">Winogradskyella luteola</name>
    <dbReference type="NCBI Taxonomy" id="2828330"/>
    <lineage>
        <taxon>Bacteria</taxon>
        <taxon>Pseudomonadati</taxon>
        <taxon>Bacteroidota</taxon>
        <taxon>Flavobacteriia</taxon>
        <taxon>Flavobacteriales</taxon>
        <taxon>Flavobacteriaceae</taxon>
        <taxon>Winogradskyella</taxon>
    </lineage>
</organism>
<dbReference type="AlphaFoldDB" id="A0A9X1FB32"/>
<evidence type="ECO:0000313" key="2">
    <source>
        <dbReference type="Proteomes" id="UP001138894"/>
    </source>
</evidence>
<comment type="caution">
    <text evidence="1">The sequence shown here is derived from an EMBL/GenBank/DDBJ whole genome shotgun (WGS) entry which is preliminary data.</text>
</comment>
<keyword evidence="2" id="KW-1185">Reference proteome</keyword>
<sequence length="320" mass="38186">MATNHNYYDIEIADIWQYEQNEFLSDKSLDDLAKKIINKTEEVIIKEGEESFTVDLDDGKSRAYYERNLNEYRESSNTLKGRYNNNFFFNNQVCYQYDQSIIVTQESPDFDFWFALKLRQYDSKLTEVKNFLEYQLERAFNKDLVRFIDFLKLEMKQFSDTIFDDRITESIGGWIKDKNSLNRKLKGKYSSLRLRELNTNPDYLKKNSHVLNDVLKQLKANNFIHEDTLFTNFNRIFEGNIIPKSKRIVWTGKNKELHWFMNYLVKDTKKVELHKNDIWLVANKCFVDKEGKEFGIDPLRKANGDNMEQKKLLESILAKI</sequence>
<dbReference type="EMBL" id="JAGSPD010000018">
    <property type="protein sequence ID" value="MBV7270567.1"/>
    <property type="molecule type" value="Genomic_DNA"/>
</dbReference>
<reference evidence="1" key="1">
    <citation type="submission" date="2021-04" db="EMBL/GenBank/DDBJ databases">
        <authorList>
            <person name="Pira H."/>
            <person name="Risdian C."/>
            <person name="Wink J."/>
        </authorList>
    </citation>
    <scope>NUCLEOTIDE SEQUENCE</scope>
    <source>
        <strain evidence="1">WHY3</strain>
    </source>
</reference>
<gene>
    <name evidence="1" type="ORF">KCG49_15370</name>
</gene>
<accession>A0A9X1FB32</accession>